<sequence>MSLDLAATFGTPSPVVGMVHLPPLPGSPAYDPDGGRDAVLERARTDARALADGGVDGLIVENYGDAPFHAEDVPHHVVADMTRAATAVTEVADCPVGINVLRNDAAAALSVAAAVDAAFVRVNVHTGARVTDQGLVEGRAAETLRLRERIDADVAVLADVAVKHSAPLGERDLGAAVADAIDRGRADGLVVSGPATGSVTDADDLRTVAAARDDTDPNVPVFVGSGVTAESVADLLSVADGAIVGTALKEDGATTNPVDPERVAAVVAARGDQ</sequence>
<evidence type="ECO:0000256" key="1">
    <source>
        <dbReference type="ARBA" id="ARBA00006007"/>
    </source>
</evidence>
<name>A0A1G7F4D4_9EURY</name>
<evidence type="ECO:0000313" key="3">
    <source>
        <dbReference type="Proteomes" id="UP000199076"/>
    </source>
</evidence>
<dbReference type="PIRSF" id="PIRSF005956">
    <property type="entry name" value="BtpA"/>
    <property type="match status" value="1"/>
</dbReference>
<dbReference type="PANTHER" id="PTHR21381:SF3">
    <property type="entry name" value="SGC REGION PROTEIN SGCQ-RELATED"/>
    <property type="match status" value="1"/>
</dbReference>
<dbReference type="Proteomes" id="UP000199076">
    <property type="component" value="Unassembled WGS sequence"/>
</dbReference>
<dbReference type="PANTHER" id="PTHR21381">
    <property type="entry name" value="ZGC:162297"/>
    <property type="match status" value="1"/>
</dbReference>
<dbReference type="NCBIfam" id="TIGR00259">
    <property type="entry name" value="thylakoid_BtpA"/>
    <property type="match status" value="1"/>
</dbReference>
<dbReference type="InterPro" id="IPR011060">
    <property type="entry name" value="RibuloseP-bd_barrel"/>
</dbReference>
<proteinExistence type="inferred from homology"/>
<comment type="similarity">
    <text evidence="1">Belongs to the BtpA family.</text>
</comment>
<dbReference type="RefSeq" id="WP_092686427.1">
    <property type="nucleotide sequence ID" value="NZ_FNBK01000001.1"/>
</dbReference>
<evidence type="ECO:0000313" key="2">
    <source>
        <dbReference type="EMBL" id="SDE70820.1"/>
    </source>
</evidence>
<dbReference type="STRING" id="660518.SAMN05216218_10122"/>
<dbReference type="EMBL" id="FNBK01000001">
    <property type="protein sequence ID" value="SDE70820.1"/>
    <property type="molecule type" value="Genomic_DNA"/>
</dbReference>
<evidence type="ECO:0008006" key="4">
    <source>
        <dbReference type="Google" id="ProtNLM"/>
    </source>
</evidence>
<reference evidence="3" key="1">
    <citation type="submission" date="2016-10" db="EMBL/GenBank/DDBJ databases">
        <authorList>
            <person name="Varghese N."/>
            <person name="Submissions S."/>
        </authorList>
    </citation>
    <scope>NUCLEOTIDE SEQUENCE [LARGE SCALE GENOMIC DNA]</scope>
    <source>
        <strain evidence="3">IBRC-M 10760</strain>
    </source>
</reference>
<accession>A0A1G7F4D4</accession>
<dbReference type="InterPro" id="IPR005137">
    <property type="entry name" value="BtpA"/>
</dbReference>
<keyword evidence="3" id="KW-1185">Reference proteome</keyword>
<gene>
    <name evidence="2" type="ORF">SAMN05216218_10122</name>
</gene>
<dbReference type="OrthoDB" id="38543at2157"/>
<dbReference type="Pfam" id="PF03437">
    <property type="entry name" value="BtpA"/>
    <property type="match status" value="1"/>
</dbReference>
<dbReference type="AlphaFoldDB" id="A0A1G7F4D4"/>
<protein>
    <recommendedName>
        <fullName evidence="4">Photosystem I assembly BtpA</fullName>
    </recommendedName>
</protein>
<organism evidence="2 3">
    <name type="scientific">Halorientalis regularis</name>
    <dbReference type="NCBI Taxonomy" id="660518"/>
    <lineage>
        <taxon>Archaea</taxon>
        <taxon>Methanobacteriati</taxon>
        <taxon>Methanobacteriota</taxon>
        <taxon>Stenosarchaea group</taxon>
        <taxon>Halobacteria</taxon>
        <taxon>Halobacteriales</taxon>
        <taxon>Haloarculaceae</taxon>
        <taxon>Halorientalis</taxon>
    </lineage>
</organism>
<dbReference type="SUPFAM" id="SSF51366">
    <property type="entry name" value="Ribulose-phoshate binding barrel"/>
    <property type="match status" value="1"/>
</dbReference>